<sequence length="94" mass="10694">MAGSTEDKVVSWATGLPEGLSFYACATTDEETHDEIPNLLYWVLPDYAGDPECDEPLESQHNVRKANQNWQIWLASFLHPSMTVQEVQQLVDRE</sequence>
<accession>A0ACC3DBD4</accession>
<name>A0ACC3DBD4_9PEZI</name>
<comment type="caution">
    <text evidence="1">The sequence shown here is derived from an EMBL/GenBank/DDBJ whole genome shotgun (WGS) entry which is preliminary data.</text>
</comment>
<reference evidence="1" key="1">
    <citation type="submission" date="2024-09" db="EMBL/GenBank/DDBJ databases">
        <title>Black Yeasts Isolated from many extreme environments.</title>
        <authorList>
            <person name="Coleine C."/>
            <person name="Stajich J.E."/>
            <person name="Selbmann L."/>
        </authorList>
    </citation>
    <scope>NUCLEOTIDE SEQUENCE</scope>
    <source>
        <strain evidence="1">CCFEE 5737</strain>
    </source>
</reference>
<gene>
    <name evidence="1" type="ORF">LTS18_005733</name>
</gene>
<proteinExistence type="predicted"/>
<organism evidence="1 2">
    <name type="scientific">Coniosporium uncinatum</name>
    <dbReference type="NCBI Taxonomy" id="93489"/>
    <lineage>
        <taxon>Eukaryota</taxon>
        <taxon>Fungi</taxon>
        <taxon>Dikarya</taxon>
        <taxon>Ascomycota</taxon>
        <taxon>Pezizomycotina</taxon>
        <taxon>Dothideomycetes</taxon>
        <taxon>Dothideomycetes incertae sedis</taxon>
        <taxon>Coniosporium</taxon>
    </lineage>
</organism>
<protein>
    <submittedName>
        <fullName evidence="1">Uncharacterized protein</fullName>
    </submittedName>
</protein>
<evidence type="ECO:0000313" key="2">
    <source>
        <dbReference type="Proteomes" id="UP001186974"/>
    </source>
</evidence>
<dbReference type="Proteomes" id="UP001186974">
    <property type="component" value="Unassembled WGS sequence"/>
</dbReference>
<dbReference type="EMBL" id="JAWDJW010006471">
    <property type="protein sequence ID" value="KAK3064600.1"/>
    <property type="molecule type" value="Genomic_DNA"/>
</dbReference>
<evidence type="ECO:0000313" key="1">
    <source>
        <dbReference type="EMBL" id="KAK3064600.1"/>
    </source>
</evidence>
<keyword evidence="2" id="KW-1185">Reference proteome</keyword>